<proteinExistence type="predicted"/>
<comment type="caution">
    <text evidence="1">The sequence shown here is derived from an EMBL/GenBank/DDBJ whole genome shotgun (WGS) entry which is preliminary data.</text>
</comment>
<reference evidence="1 2" key="1">
    <citation type="journal article" date="2014" name="Int. J. Syst. Evol. Microbiol.">
        <title>Complete genome sequence of Corynebacterium casei LMG S-19264T (=DSM 44701T), isolated from a smear-ripened cheese.</title>
        <authorList>
            <consortium name="US DOE Joint Genome Institute (JGI-PGF)"/>
            <person name="Walter F."/>
            <person name="Albersmeier A."/>
            <person name="Kalinowski J."/>
            <person name="Ruckert C."/>
        </authorList>
    </citation>
    <scope>NUCLEOTIDE SEQUENCE [LARGE SCALE GENOMIC DNA]</scope>
    <source>
        <strain evidence="1 2">CGMCC 1.12925</strain>
    </source>
</reference>
<gene>
    <name evidence="1" type="ORF">GCM10010831_05490</name>
</gene>
<dbReference type="AlphaFoldDB" id="A0A916ZPM9"/>
<accession>A0A916ZPM9</accession>
<protein>
    <submittedName>
        <fullName evidence="1">Uncharacterized protein</fullName>
    </submittedName>
</protein>
<evidence type="ECO:0000313" key="2">
    <source>
        <dbReference type="Proteomes" id="UP000599688"/>
    </source>
</evidence>
<keyword evidence="2" id="KW-1185">Reference proteome</keyword>
<dbReference type="RefSeq" id="WP_188405242.1">
    <property type="nucleotide sequence ID" value="NZ_BMGL01000003.1"/>
</dbReference>
<organism evidence="1 2">
    <name type="scientific">Psychroflexus salis</name>
    <dbReference type="NCBI Taxonomy" id="1526574"/>
    <lineage>
        <taxon>Bacteria</taxon>
        <taxon>Pseudomonadati</taxon>
        <taxon>Bacteroidota</taxon>
        <taxon>Flavobacteriia</taxon>
        <taxon>Flavobacteriales</taxon>
        <taxon>Flavobacteriaceae</taxon>
        <taxon>Psychroflexus</taxon>
    </lineage>
</organism>
<evidence type="ECO:0000313" key="1">
    <source>
        <dbReference type="EMBL" id="GGE06898.1"/>
    </source>
</evidence>
<dbReference type="Proteomes" id="UP000599688">
    <property type="component" value="Unassembled WGS sequence"/>
</dbReference>
<name>A0A916ZPM9_9FLAO</name>
<dbReference type="EMBL" id="BMGL01000003">
    <property type="protein sequence ID" value="GGE06898.1"/>
    <property type="molecule type" value="Genomic_DNA"/>
</dbReference>
<sequence>MRLDAKKLEALFVKKQNHSTLAGLLMEYAILKQKLEEPDGQSWYFKQGINSRKKRIAHLIKQFNAIKSTFNTRTIDAFLEKINENKAVCLHYEKRGMHTIQLMHHSKLKAENVFLHELIGLKSKINQLKEIDHYLNHPEEFLLIID</sequence>